<evidence type="ECO:0000259" key="2">
    <source>
        <dbReference type="PROSITE" id="PS50995"/>
    </source>
</evidence>
<dbReference type="SUPFAM" id="SSF46785">
    <property type="entry name" value="Winged helix' DNA-binding domain"/>
    <property type="match status" value="1"/>
</dbReference>
<keyword evidence="4" id="KW-1185">Reference proteome</keyword>
<dbReference type="InterPro" id="IPR000835">
    <property type="entry name" value="HTH_MarR-typ"/>
</dbReference>
<evidence type="ECO:0000313" key="4">
    <source>
        <dbReference type="Proteomes" id="UP000215509"/>
    </source>
</evidence>
<dbReference type="EMBL" id="NMQW01000057">
    <property type="protein sequence ID" value="OXM82765.1"/>
    <property type="molecule type" value="Genomic_DNA"/>
</dbReference>
<dbReference type="OrthoDB" id="2608936at2"/>
<dbReference type="GO" id="GO:0006950">
    <property type="term" value="P:response to stress"/>
    <property type="evidence" value="ECO:0007669"/>
    <property type="project" value="TreeGrafter"/>
</dbReference>
<evidence type="ECO:0000256" key="1">
    <source>
        <dbReference type="ARBA" id="ARBA00023125"/>
    </source>
</evidence>
<dbReference type="Pfam" id="PF01047">
    <property type="entry name" value="MarR"/>
    <property type="match status" value="1"/>
</dbReference>
<sequence length="158" mass="18338">MYRSQRNMSVEQQAAVLWRNLMDLSRQLKQTLQTMNADNQFSNSSLAVIFQLEHKSMKMNDIADYLCITLGAATSLVDKLERQNIVSRIRSEEDRRIIYVELTPTGKETILSIRKHFADEAGIIFEHISAEQINMWNTELKQIESVLSKYNHRSTDSN</sequence>
<comment type="caution">
    <text evidence="3">The sequence shown here is derived from an EMBL/GenBank/DDBJ whole genome shotgun (WGS) entry which is preliminary data.</text>
</comment>
<dbReference type="AlphaFoldDB" id="A0A229UHD5"/>
<proteinExistence type="predicted"/>
<dbReference type="Gene3D" id="1.10.10.10">
    <property type="entry name" value="Winged helix-like DNA-binding domain superfamily/Winged helix DNA-binding domain"/>
    <property type="match status" value="1"/>
</dbReference>
<name>A0A229UHD5_9BACL</name>
<dbReference type="InterPro" id="IPR036388">
    <property type="entry name" value="WH-like_DNA-bd_sf"/>
</dbReference>
<dbReference type="InterPro" id="IPR039422">
    <property type="entry name" value="MarR/SlyA-like"/>
</dbReference>
<dbReference type="PANTHER" id="PTHR33164">
    <property type="entry name" value="TRANSCRIPTIONAL REGULATOR, MARR FAMILY"/>
    <property type="match status" value="1"/>
</dbReference>
<feature type="domain" description="HTH marR-type" evidence="2">
    <location>
        <begin position="14"/>
        <end position="152"/>
    </location>
</feature>
<protein>
    <submittedName>
        <fullName evidence="3">MarR family transcriptional regulator</fullName>
    </submittedName>
</protein>
<gene>
    <name evidence="3" type="ORF">CF651_29295</name>
</gene>
<evidence type="ECO:0000313" key="3">
    <source>
        <dbReference type="EMBL" id="OXM82765.1"/>
    </source>
</evidence>
<keyword evidence="1" id="KW-0238">DNA-binding</keyword>
<dbReference type="GO" id="GO:0003700">
    <property type="term" value="F:DNA-binding transcription factor activity"/>
    <property type="evidence" value="ECO:0007669"/>
    <property type="project" value="InterPro"/>
</dbReference>
<accession>A0A229UHD5</accession>
<dbReference type="GO" id="GO:0003677">
    <property type="term" value="F:DNA binding"/>
    <property type="evidence" value="ECO:0007669"/>
    <property type="project" value="UniProtKB-KW"/>
</dbReference>
<dbReference type="PANTHER" id="PTHR33164:SF57">
    <property type="entry name" value="MARR-FAMILY TRANSCRIPTIONAL REGULATOR"/>
    <property type="match status" value="1"/>
</dbReference>
<reference evidence="3 4" key="1">
    <citation type="submission" date="2017-07" db="EMBL/GenBank/DDBJ databases">
        <title>Genome sequencing and assembly of Paenibacillus rigui.</title>
        <authorList>
            <person name="Mayilraj S."/>
        </authorList>
    </citation>
    <scope>NUCLEOTIDE SEQUENCE [LARGE SCALE GENOMIC DNA]</scope>
    <source>
        <strain evidence="3 4">JCM 16352</strain>
    </source>
</reference>
<dbReference type="SMART" id="SM00347">
    <property type="entry name" value="HTH_MARR"/>
    <property type="match status" value="1"/>
</dbReference>
<dbReference type="InterPro" id="IPR036390">
    <property type="entry name" value="WH_DNA-bd_sf"/>
</dbReference>
<dbReference type="PROSITE" id="PS50995">
    <property type="entry name" value="HTH_MARR_2"/>
    <property type="match status" value="1"/>
</dbReference>
<organism evidence="3 4">
    <name type="scientific">Paenibacillus rigui</name>
    <dbReference type="NCBI Taxonomy" id="554312"/>
    <lineage>
        <taxon>Bacteria</taxon>
        <taxon>Bacillati</taxon>
        <taxon>Bacillota</taxon>
        <taxon>Bacilli</taxon>
        <taxon>Bacillales</taxon>
        <taxon>Paenibacillaceae</taxon>
        <taxon>Paenibacillus</taxon>
    </lineage>
</organism>
<dbReference type="Proteomes" id="UP000215509">
    <property type="component" value="Unassembled WGS sequence"/>
</dbReference>